<dbReference type="InterPro" id="IPR017996">
    <property type="entry name" value="MRJP/yellow-related"/>
</dbReference>
<comment type="subcellular location">
    <subcellularLocation>
        <location evidence="1">Secreted</location>
    </subcellularLocation>
</comment>
<dbReference type="EMBL" id="FJOG01000015">
    <property type="protein sequence ID" value="CZR60128.1"/>
    <property type="molecule type" value="Genomic_DNA"/>
</dbReference>
<accession>A0A1L7X538</accession>
<dbReference type="PANTHER" id="PTHR10009">
    <property type="entry name" value="PROTEIN YELLOW-RELATED"/>
    <property type="match status" value="1"/>
</dbReference>
<keyword evidence="3" id="KW-0964">Secreted</keyword>
<evidence type="ECO:0000256" key="2">
    <source>
        <dbReference type="ARBA" id="ARBA00009127"/>
    </source>
</evidence>
<dbReference type="GO" id="GO:0005576">
    <property type="term" value="C:extracellular region"/>
    <property type="evidence" value="ECO:0007669"/>
    <property type="project" value="UniProtKB-SubCell"/>
</dbReference>
<name>A0A1L7X538_9HELO</name>
<dbReference type="PANTHER" id="PTHR10009:SF18">
    <property type="entry name" value="PROTEIN YELLOW-LIKE PROTEIN"/>
    <property type="match status" value="1"/>
</dbReference>
<evidence type="ECO:0000313" key="4">
    <source>
        <dbReference type="EMBL" id="CZR60128.1"/>
    </source>
</evidence>
<evidence type="ECO:0000256" key="3">
    <source>
        <dbReference type="ARBA" id="ARBA00022525"/>
    </source>
</evidence>
<keyword evidence="5" id="KW-1185">Reference proteome</keyword>
<proteinExistence type="inferred from homology"/>
<reference evidence="4 5" key="1">
    <citation type="submission" date="2016-03" db="EMBL/GenBank/DDBJ databases">
        <authorList>
            <person name="Ploux O."/>
        </authorList>
    </citation>
    <scope>NUCLEOTIDE SEQUENCE [LARGE SCALE GENOMIC DNA]</scope>
    <source>
        <strain evidence="4 5">UAMH 11012</strain>
    </source>
</reference>
<sequence>MKRFTAASLAAITSITAAQNSTNFNTTINGTFSTTGSRNVRYDTGTYGPPVEEFHYYYNQWPIGLAASSTGRVFACYTRGAYSYTLGEIVNQTAEAPYPSLELNTPQGGLYTTTNGIQFGSNDQTTFISVQALYITPDDTLWVLDTGRPTINESQAPSMPYAAPGGPKLVAINLSNNSIARTYTFPPNVHYPDSYMNDLRFDMRPNVTESGGGIAYIVDSSNEGRTGFIMVDLATGESWRQLSQHPSTLRTYADVPSYNGIPFYFRQSGSSLGFQQEGLDGAELSLYGNVMYYSPLTSDYLYSIETTYLRANPKNDTLSAKRAFDNVKTLGERGGNANGFSSDSLGNIYMLMPTENAIYIYNDTTLQAKPYVRDPRIIWPDSANVGFDGYIYFNINQLPYQPDWNDSVDGRQYPGLILRSKLPDGASKNMILGPSTNTT</sequence>
<dbReference type="Gene3D" id="2.120.10.30">
    <property type="entry name" value="TolB, C-terminal domain"/>
    <property type="match status" value="1"/>
</dbReference>
<comment type="similarity">
    <text evidence="2">Belongs to the major royal jelly protein family.</text>
</comment>
<evidence type="ECO:0000313" key="5">
    <source>
        <dbReference type="Proteomes" id="UP000184330"/>
    </source>
</evidence>
<evidence type="ECO:0008006" key="6">
    <source>
        <dbReference type="Google" id="ProtNLM"/>
    </source>
</evidence>
<dbReference type="AlphaFoldDB" id="A0A1L7X538"/>
<gene>
    <name evidence="4" type="ORF">PAC_10023</name>
</gene>
<evidence type="ECO:0000256" key="1">
    <source>
        <dbReference type="ARBA" id="ARBA00004613"/>
    </source>
</evidence>
<dbReference type="SUPFAM" id="SSF101898">
    <property type="entry name" value="NHL repeat"/>
    <property type="match status" value="1"/>
</dbReference>
<dbReference type="Pfam" id="PF03022">
    <property type="entry name" value="MRJP"/>
    <property type="match status" value="1"/>
</dbReference>
<protein>
    <recommendedName>
        <fullName evidence="6">Major royal jelly protein</fullName>
    </recommendedName>
</protein>
<dbReference type="OrthoDB" id="7776143at2759"/>
<dbReference type="InterPro" id="IPR011042">
    <property type="entry name" value="6-blade_b-propeller_TolB-like"/>
</dbReference>
<dbReference type="Proteomes" id="UP000184330">
    <property type="component" value="Unassembled WGS sequence"/>
</dbReference>
<organism evidence="4 5">
    <name type="scientific">Phialocephala subalpina</name>
    <dbReference type="NCBI Taxonomy" id="576137"/>
    <lineage>
        <taxon>Eukaryota</taxon>
        <taxon>Fungi</taxon>
        <taxon>Dikarya</taxon>
        <taxon>Ascomycota</taxon>
        <taxon>Pezizomycotina</taxon>
        <taxon>Leotiomycetes</taxon>
        <taxon>Helotiales</taxon>
        <taxon>Mollisiaceae</taxon>
        <taxon>Phialocephala</taxon>
        <taxon>Phialocephala fortinii species complex</taxon>
    </lineage>
</organism>